<dbReference type="EMBL" id="JAJAGQ010000016">
    <property type="protein sequence ID" value="KAJ8539467.1"/>
    <property type="molecule type" value="Genomic_DNA"/>
</dbReference>
<evidence type="ECO:0000313" key="3">
    <source>
        <dbReference type="Proteomes" id="UP001152561"/>
    </source>
</evidence>
<feature type="coiled-coil region" evidence="1">
    <location>
        <begin position="15"/>
        <end position="42"/>
    </location>
</feature>
<feature type="coiled-coil region" evidence="1">
    <location>
        <begin position="72"/>
        <end position="106"/>
    </location>
</feature>
<comment type="caution">
    <text evidence="2">The sequence shown here is derived from an EMBL/GenBank/DDBJ whole genome shotgun (WGS) entry which is preliminary data.</text>
</comment>
<organism evidence="2 3">
    <name type="scientific">Anisodus acutangulus</name>
    <dbReference type="NCBI Taxonomy" id="402998"/>
    <lineage>
        <taxon>Eukaryota</taxon>
        <taxon>Viridiplantae</taxon>
        <taxon>Streptophyta</taxon>
        <taxon>Embryophyta</taxon>
        <taxon>Tracheophyta</taxon>
        <taxon>Spermatophyta</taxon>
        <taxon>Magnoliopsida</taxon>
        <taxon>eudicotyledons</taxon>
        <taxon>Gunneridae</taxon>
        <taxon>Pentapetalae</taxon>
        <taxon>asterids</taxon>
        <taxon>lamiids</taxon>
        <taxon>Solanales</taxon>
        <taxon>Solanaceae</taxon>
        <taxon>Solanoideae</taxon>
        <taxon>Hyoscyameae</taxon>
        <taxon>Anisodus</taxon>
    </lineage>
</organism>
<evidence type="ECO:0000313" key="2">
    <source>
        <dbReference type="EMBL" id="KAJ8539467.1"/>
    </source>
</evidence>
<gene>
    <name evidence="2" type="ORF">K7X08_013719</name>
</gene>
<name>A0A9Q1R3M0_9SOLA</name>
<dbReference type="AlphaFoldDB" id="A0A9Q1R3M0"/>
<dbReference type="Proteomes" id="UP001152561">
    <property type="component" value="Unassembled WGS sequence"/>
</dbReference>
<protein>
    <submittedName>
        <fullName evidence="2">Uncharacterized protein</fullName>
    </submittedName>
</protein>
<keyword evidence="3" id="KW-1185">Reference proteome</keyword>
<reference evidence="3" key="1">
    <citation type="journal article" date="2023" name="Proc. Natl. Acad. Sci. U.S.A.">
        <title>Genomic and structural basis for evolution of tropane alkaloid biosynthesis.</title>
        <authorList>
            <person name="Wanga Y.-J."/>
            <person name="Taina T."/>
            <person name="Yua J.-Y."/>
            <person name="Lia J."/>
            <person name="Xua B."/>
            <person name="Chenc J."/>
            <person name="D'Auriad J.C."/>
            <person name="Huanga J.-P."/>
            <person name="Huanga S.-X."/>
        </authorList>
    </citation>
    <scope>NUCLEOTIDE SEQUENCE [LARGE SCALE GENOMIC DNA]</scope>
    <source>
        <strain evidence="3">cv. KIB-2019</strain>
    </source>
</reference>
<evidence type="ECO:0000256" key="1">
    <source>
        <dbReference type="SAM" id="Coils"/>
    </source>
</evidence>
<sequence length="141" mass="16504">MHTSNQSSILVDEGLLRCLEENEDLKGELDVQEREILHLKKSLWWKDEQFIGDLPIVKAEFDRVNGDYLLSMNDLELVIEFVNKENKSLDKKADQLSNDIQNFLIEFVQQEEVLHYQMQKKDFLTTKVDCLTTELSVIDAE</sequence>
<keyword evidence="1" id="KW-0175">Coiled coil</keyword>
<accession>A0A9Q1R3M0</accession>
<proteinExistence type="predicted"/>